<name>A0ACC2ADF4_DIPCM</name>
<accession>A0ACC2ADF4</accession>
<keyword evidence="2" id="KW-1185">Reference proteome</keyword>
<evidence type="ECO:0000313" key="1">
    <source>
        <dbReference type="EMBL" id="KAJ7515558.1"/>
    </source>
</evidence>
<reference evidence="2" key="1">
    <citation type="journal article" date="2024" name="Proc. Natl. Acad. Sci. U.S.A.">
        <title>Extraordinary preservation of gene collinearity over three hundred million years revealed in homosporous lycophytes.</title>
        <authorList>
            <person name="Li C."/>
            <person name="Wickell D."/>
            <person name="Kuo L.Y."/>
            <person name="Chen X."/>
            <person name="Nie B."/>
            <person name="Liao X."/>
            <person name="Peng D."/>
            <person name="Ji J."/>
            <person name="Jenkins J."/>
            <person name="Williams M."/>
            <person name="Shu S."/>
            <person name="Plott C."/>
            <person name="Barry K."/>
            <person name="Rajasekar S."/>
            <person name="Grimwood J."/>
            <person name="Han X."/>
            <person name="Sun S."/>
            <person name="Hou Z."/>
            <person name="He W."/>
            <person name="Dai G."/>
            <person name="Sun C."/>
            <person name="Schmutz J."/>
            <person name="Leebens-Mack J.H."/>
            <person name="Li F.W."/>
            <person name="Wang L."/>
        </authorList>
    </citation>
    <scope>NUCLEOTIDE SEQUENCE [LARGE SCALE GENOMIC DNA]</scope>
    <source>
        <strain evidence="2">cv. PW_Plant_1</strain>
    </source>
</reference>
<sequence>MHGFQRRRHTTHGCDGCNDVGETSIENEQIKPSNDKESLESARIKEACNLWQDRWLIDYPWLEFICDLRKVFCKVCKQQPNKLKNVFGSVGSTNIRASAWLDHGRSKQHKDIYKDQMEAERNALHVANMTILS</sequence>
<organism evidence="1 2">
    <name type="scientific">Diphasiastrum complanatum</name>
    <name type="common">Issler's clubmoss</name>
    <name type="synonym">Lycopodium complanatum</name>
    <dbReference type="NCBI Taxonomy" id="34168"/>
    <lineage>
        <taxon>Eukaryota</taxon>
        <taxon>Viridiplantae</taxon>
        <taxon>Streptophyta</taxon>
        <taxon>Embryophyta</taxon>
        <taxon>Tracheophyta</taxon>
        <taxon>Lycopodiopsida</taxon>
        <taxon>Lycopodiales</taxon>
        <taxon>Lycopodiaceae</taxon>
        <taxon>Lycopodioideae</taxon>
        <taxon>Diphasiastrum</taxon>
    </lineage>
</organism>
<comment type="caution">
    <text evidence="1">The sequence shown here is derived from an EMBL/GenBank/DDBJ whole genome shotgun (WGS) entry which is preliminary data.</text>
</comment>
<proteinExistence type="predicted"/>
<dbReference type="Proteomes" id="UP001162992">
    <property type="component" value="Chromosome 22"/>
</dbReference>
<protein>
    <submittedName>
        <fullName evidence="1">Uncharacterized protein</fullName>
    </submittedName>
</protein>
<dbReference type="EMBL" id="CM055113">
    <property type="protein sequence ID" value="KAJ7515558.1"/>
    <property type="molecule type" value="Genomic_DNA"/>
</dbReference>
<evidence type="ECO:0000313" key="2">
    <source>
        <dbReference type="Proteomes" id="UP001162992"/>
    </source>
</evidence>
<gene>
    <name evidence="1" type="ORF">O6H91_22G018100</name>
</gene>